<evidence type="ECO:0000313" key="1">
    <source>
        <dbReference type="EMBL" id="SKA81071.1"/>
    </source>
</evidence>
<accession>A0A1T4WWR2</accession>
<dbReference type="STRING" id="92487.SAMN02745130_02160"/>
<name>A0A1T4WWR2_9GAMM</name>
<dbReference type="PROSITE" id="PS51257">
    <property type="entry name" value="PROKAR_LIPOPROTEIN"/>
    <property type="match status" value="1"/>
</dbReference>
<dbReference type="EMBL" id="FUYB01000009">
    <property type="protein sequence ID" value="SKA81071.1"/>
    <property type="molecule type" value="Genomic_DNA"/>
</dbReference>
<proteinExistence type="predicted"/>
<gene>
    <name evidence="1" type="ORF">SAMN02745130_02160</name>
</gene>
<keyword evidence="2" id="KW-1185">Reference proteome</keyword>
<evidence type="ECO:0000313" key="2">
    <source>
        <dbReference type="Proteomes" id="UP000190460"/>
    </source>
</evidence>
<protein>
    <submittedName>
        <fullName evidence="1">Uncharacterized protein</fullName>
    </submittedName>
</protein>
<dbReference type="AlphaFoldDB" id="A0A1T4WWR2"/>
<reference evidence="1 2" key="1">
    <citation type="submission" date="2017-02" db="EMBL/GenBank/DDBJ databases">
        <authorList>
            <person name="Peterson S.W."/>
        </authorList>
    </citation>
    <scope>NUCLEOTIDE SEQUENCE [LARGE SCALE GENOMIC DNA]</scope>
    <source>
        <strain evidence="1 2">ATCC 49788</strain>
    </source>
</reference>
<dbReference type="Proteomes" id="UP000190460">
    <property type="component" value="Unassembled WGS sequence"/>
</dbReference>
<organism evidence="1 2">
    <name type="scientific">Thiothrix eikelboomii</name>
    <dbReference type="NCBI Taxonomy" id="92487"/>
    <lineage>
        <taxon>Bacteria</taxon>
        <taxon>Pseudomonadati</taxon>
        <taxon>Pseudomonadota</taxon>
        <taxon>Gammaproteobacteria</taxon>
        <taxon>Thiotrichales</taxon>
        <taxon>Thiotrichaceae</taxon>
        <taxon>Thiothrix</taxon>
    </lineage>
</organism>
<dbReference type="RefSeq" id="WP_078922628.1">
    <property type="nucleotide sequence ID" value="NZ_FUYB01000009.1"/>
</dbReference>
<sequence>MKTVVRIKNTPQYTTVVGCTITVQQGSLDQINITIETDTHTYTLPLEPANALELADALEHYVQMNGGVL</sequence>